<feature type="domain" description="SLH" evidence="5">
    <location>
        <begin position="2450"/>
        <end position="2505"/>
    </location>
</feature>
<evidence type="ECO:0000313" key="9">
    <source>
        <dbReference type="Proteomes" id="UP000192478"/>
    </source>
</evidence>
<dbReference type="Gene3D" id="2.60.40.10">
    <property type="entry name" value="Immunoglobulins"/>
    <property type="match status" value="6"/>
</dbReference>
<evidence type="ECO:0000313" key="8">
    <source>
        <dbReference type="Proteomes" id="UP000177894"/>
    </source>
</evidence>
<dbReference type="PANTHER" id="PTHR35580:SF1">
    <property type="entry name" value="PHYTASE-LIKE DOMAIN-CONTAINING PROTEIN"/>
    <property type="match status" value="1"/>
</dbReference>
<keyword evidence="3" id="KW-0732">Signal</keyword>
<protein>
    <submittedName>
        <fullName evidence="7">Chitinase A1</fullName>
        <ecNumber evidence="7">3.2.1.14</ecNumber>
    </submittedName>
</protein>
<keyword evidence="7" id="KW-0378">Hydrolase</keyword>
<keyword evidence="1" id="KW-0677">Repeat</keyword>
<dbReference type="InterPro" id="IPR036116">
    <property type="entry name" value="FN3_sf"/>
</dbReference>
<feature type="region of interest" description="Disordered" evidence="2">
    <location>
        <begin position="1390"/>
        <end position="1414"/>
    </location>
</feature>
<feature type="chain" id="PRO_5042209146" evidence="3">
    <location>
        <begin position="27"/>
        <end position="2505"/>
    </location>
</feature>
<evidence type="ECO:0000256" key="1">
    <source>
        <dbReference type="ARBA" id="ARBA00022737"/>
    </source>
</evidence>
<feature type="domain" description="Fibronectin type-III" evidence="4">
    <location>
        <begin position="1790"/>
        <end position="1877"/>
    </location>
</feature>
<dbReference type="EC" id="3.2.1.14" evidence="7"/>
<accession>A0AAC9WF71</accession>
<feature type="domain" description="SLH" evidence="5">
    <location>
        <begin position="2331"/>
        <end position="2394"/>
    </location>
</feature>
<feature type="compositionally biased region" description="Low complexity" evidence="2">
    <location>
        <begin position="2184"/>
        <end position="2195"/>
    </location>
</feature>
<keyword evidence="8" id="KW-1185">Reference proteome</keyword>
<gene>
    <name evidence="7" type="primary">chiA1_1</name>
    <name evidence="6" type="ORF">BJL90_09160</name>
    <name evidence="7" type="ORF">CLFO_07350</name>
</gene>
<evidence type="ECO:0000259" key="4">
    <source>
        <dbReference type="PROSITE" id="PS50853"/>
    </source>
</evidence>
<dbReference type="SMART" id="SM00060">
    <property type="entry name" value="FN3"/>
    <property type="match status" value="6"/>
</dbReference>
<feature type="compositionally biased region" description="Polar residues" evidence="2">
    <location>
        <begin position="1391"/>
        <end position="1401"/>
    </location>
</feature>
<feature type="domain" description="Fibronectin type-III" evidence="4">
    <location>
        <begin position="2077"/>
        <end position="2164"/>
    </location>
</feature>
<keyword evidence="7" id="KW-0326">Glycosidase</keyword>
<feature type="compositionally biased region" description="Polar residues" evidence="2">
    <location>
        <begin position="2149"/>
        <end position="2164"/>
    </location>
</feature>
<organism evidence="7 9">
    <name type="scientific">Clostridium formicaceticum</name>
    <dbReference type="NCBI Taxonomy" id="1497"/>
    <lineage>
        <taxon>Bacteria</taxon>
        <taxon>Bacillati</taxon>
        <taxon>Bacillota</taxon>
        <taxon>Clostridia</taxon>
        <taxon>Eubacteriales</taxon>
        <taxon>Clostridiaceae</taxon>
        <taxon>Clostridium</taxon>
    </lineage>
</organism>
<feature type="domain" description="Fibronectin type-III" evidence="4">
    <location>
        <begin position="1978"/>
        <end position="2065"/>
    </location>
</feature>
<evidence type="ECO:0000256" key="2">
    <source>
        <dbReference type="SAM" id="MobiDB-lite"/>
    </source>
</evidence>
<dbReference type="Proteomes" id="UP000177894">
    <property type="component" value="Chromosome"/>
</dbReference>
<dbReference type="EMBL" id="CP020559">
    <property type="protein sequence ID" value="ARE86413.1"/>
    <property type="molecule type" value="Genomic_DNA"/>
</dbReference>
<dbReference type="PROSITE" id="PS50853">
    <property type="entry name" value="FN3"/>
    <property type="match status" value="6"/>
</dbReference>
<dbReference type="GO" id="GO:0008843">
    <property type="term" value="F:endochitinase activity"/>
    <property type="evidence" value="ECO:0007669"/>
    <property type="project" value="UniProtKB-EC"/>
</dbReference>
<dbReference type="InterPro" id="IPR057708">
    <property type="entry name" value="DUF7948"/>
</dbReference>
<dbReference type="SUPFAM" id="SSF49265">
    <property type="entry name" value="Fibronectin type III"/>
    <property type="match status" value="3"/>
</dbReference>
<dbReference type="Proteomes" id="UP000192478">
    <property type="component" value="Chromosome"/>
</dbReference>
<dbReference type="InterPro" id="IPR003961">
    <property type="entry name" value="FN3_dom"/>
</dbReference>
<feature type="region of interest" description="Disordered" evidence="2">
    <location>
        <begin position="2148"/>
        <end position="2195"/>
    </location>
</feature>
<evidence type="ECO:0000313" key="6">
    <source>
        <dbReference type="EMBL" id="AOY76052.1"/>
    </source>
</evidence>
<dbReference type="Pfam" id="PF00395">
    <property type="entry name" value="SLH"/>
    <property type="match status" value="3"/>
</dbReference>
<reference evidence="6 8" key="1">
    <citation type="submission" date="2016-10" db="EMBL/GenBank/DDBJ databases">
        <title>Complete Genome Sequence of Acetogen Clostridium formicoaceticum ATCC 27076.</title>
        <authorList>
            <person name="Bao T."/>
            <person name="Cheng C."/>
            <person name="Zhao J."/>
            <person name="Yang S.-T."/>
            <person name="Wang J."/>
            <person name="Wang M."/>
        </authorList>
    </citation>
    <scope>NUCLEOTIDE SEQUENCE [LARGE SCALE GENOMIC DNA]</scope>
    <source>
        <strain evidence="6 8">ATCC 27076</strain>
    </source>
</reference>
<sequence>MKRRFSGLLILCLIVLTLYGALPSWAQDMKQEVVLNDLQMEEKIPEEIKEQMGSLQMPFIKNEGQVKDEKVQFYAETFAGLVMVKEEGIVYLLPSEEDKKPQLLVEKFVDGESKIIEGQDEAVTRVNYFKGQDPDQWQQNLSTYNRVSLGEVYDNIEVNLKAYGDNVEKIFIVAPGADPTQIAIQLDGAKKIAVDEDGQLVIQTPGGALAMTAPIAYQEKEGQQIDISVSYWVEDNQYGFRLGKYDVTKELIIDPMLASSLLGGKDKDYLTSMAVDAMGNVYITGYTYSMDMLQNASRPYTGGNYFEWDPWTYMPPDPSDVVNPQDIFVAKLDGNLQSLLAATFIGGSESDVAETMMLGPDGAVYIAGRTYSSGIRTYRDYLDYEDFEYDPWEWYDDEIVFELKPPTAFPTTSGTYQERFPGTSETTTYIDSRQNSFFITRLNSNLNHIEASTFIGRGTSGTQGIYGIAFDGGGNIFVTGTTNSDAYPTTSGAYDTTFNDDGANAFVSKLNKDLTTLQASTFLGGGGGLYNGTALRLDGTEAKDIVVDTAGSVYITGSTTDKNFPIIGGYQSQFNNGRSDTSKDAFVAKLSNNLQNLQASTYLGGQSYDVGVALAVDAGGRIFVTGQTMSQDFPVSQDAYQDTIIGQYHDIFVTKLDQNLNQMLASTLLGGSMREDVYAIALDTDNVYVVGSTSSSNYPTTDGSQDGMGENILISKLDKELRNLRASTLIGGAGLYDSGNDTGKGIVVQNGKVYIAGQTSSRNYPVTEGAYIRLPQTSRMGDTDVFVTILKDTLTHARVTEVTTNLFNQTFGIGEEIPIKIKFNANVYVQGEGKPELKLNAGDEAVATYISGSGSNTLEFLYTVQAGDQAEVLNYVATDSLQLEDCFLEDAGGDLIEAVLPDPNSREALASRSIKINTVAPSIVKVTSPKADGTYGADNEIPIEIIFSEAVKVTGVPELILNTEPERVATYTSGSGTSTLTFTYLVQEEDSVENLNYKATDSLQLEEGSITDLMNNAANLTLPDPLSEESLGGNKSIMIDNYAPRATVVTSSLEDGSYGVGGVIPIQITFSEAVNVAGTPRLALNTVPQRYANYSSGSGTTVLTFEYTIQSGDNTIIAENNPQKIALNYKTVEDLILNYGTEIGTITGVDKDNHVILTLPKPDSAAALAGSKSIIVDNKAPQYKSLTTDEKTYTTYGAGTTLHINITFDEAVYVTGTPFLELNTTPDRSAVYASGSGTDTLKFIYTIQEGDAAAGELDYLTTDSLKLGVEGSIKDAVGHDADLRLPWSSSLISGGDLKRRYIKIDAIVPTWGEDSWLEATNIGETSLTLNWSKTASDNIKVEAYNLYQDTNLIATIKGTAFTSPATTYNVMDLTPAKEYTFHVEAVDAAGNESSNGPSTVAVTDGGTSGEDKEAPIWVDNSGLTVSEVGVRSLTLHWDKEDVTDNVMVTGFNIYQDDQQIPVATVDSNTTSYKVMGLKSYTEYTFRVEAIDAAGNESTNGPRITRKTEIPDLTVRGGKVKTEQEYLLADLLKLDIDENFPSQSVSAPILWQKYSTVNDFGTSRRYAAEGVRISYLLEAAGVEPGYGKVTFYSTDASPLSLTEEQINAEKYYFPASGEAILVEPMLAYLSTDTSGAVEPNFANMMPHTLRLFFGQNNAGEVLNSYYKKNIYLIVVGDAEGTTEDDEAPTWPTGSKLTASNITDTSVDLSWTLAEDNVEVTDYKIFKGAELMTTVTGSVYAYNVTGLTAGTDYTFKVEAGDAAGNWSSDGPSISVKTAAAPPTADKEVPTWPSGNLTASNVTQTGLTLTWSGAQDNVGVTNYKIFKGAELMATVTGSVYVYDLTGLTAGTDYTFKVEAGDAAGNWSSDGPSVTVTTVPTTSNVTLVLSTDSAVVGENVTASGTADPDIWITIKIIDAAENILYFDAVKSDANGNYSNTFKVPITIPGRLTVVAGYGSNVANASLMIRETTPSDHEAPTWPSGNLTVSNVTQTGLTLTWNGAQDNVDITNYRIFKDAELIATVTGSVYAYNVTGLTAGTDYTFKVEAGDAAGNWSSDGPSISVKTAAAPPTADKEAPTWPLGNLTASNVTQTGLTLTWNAANDNIDVIAYKIYQNGSFIATVDGITTTYTVSGLSSGTNYTFKVEAGDAAGNWSTDGPSVTVKTTTASSGGSGGGGGGSSTPKEPISTSTSTNTEVSVNPAKGATINLTENIHIVIPANALKETNPVSVSIKKVEIPPKASSDATLISDVYEFTVGGKKSYIFASNVKITLTFDPSAIGTDEEPAMFYYDEAQQKWINIGGEVSESTITAEVDHFTKFAVFAVEKEGSLAVVAPQLETLKDITGHWGEDNIKKLVDLQVINGYPDGSFKPDGTITRAEFATMLVKAFEFDSNDEKVFKDTANHWAKDYVSKAATFGIVSGYDADSFGPDDLITREQMTVMIVKAAKLAVVKEESTFADERNISQWAKEAVTTAVKHDIMKGYPDHTVKPQGSATRAEAVTVIIKALKL</sequence>
<feature type="compositionally biased region" description="Gly residues" evidence="2">
    <location>
        <begin position="2167"/>
        <end position="2176"/>
    </location>
</feature>
<evidence type="ECO:0000313" key="7">
    <source>
        <dbReference type="EMBL" id="ARE86413.1"/>
    </source>
</evidence>
<dbReference type="CDD" id="cd00063">
    <property type="entry name" value="FN3"/>
    <property type="match status" value="6"/>
</dbReference>
<reference evidence="7 9" key="2">
    <citation type="submission" date="2017-03" db="EMBL/GenBank/DDBJ databases">
        <title>Complete sequence of Clostridium formicaceticum DSM 92.</title>
        <authorList>
            <person name="Poehlein A."/>
            <person name="Karl M."/>
            <person name="Bengelsdorf F.R."/>
            <person name="Duerre P."/>
            <person name="Daniel R."/>
        </authorList>
    </citation>
    <scope>NUCLEOTIDE SEQUENCE [LARGE SCALE GENOMIC DNA]</scope>
    <source>
        <strain evidence="7 9">DSM 92</strain>
    </source>
</reference>
<feature type="signal peptide" evidence="3">
    <location>
        <begin position="1"/>
        <end position="26"/>
    </location>
</feature>
<feature type="domain" description="Fibronectin type-III" evidence="4">
    <location>
        <begin position="1419"/>
        <end position="1510"/>
    </location>
</feature>
<dbReference type="InterPro" id="IPR010620">
    <property type="entry name" value="SBBP_repeat"/>
</dbReference>
<dbReference type="PANTHER" id="PTHR35580">
    <property type="entry name" value="CELL SURFACE GLYCOPROTEIN (S-LAYER PROTEIN)-LIKE PROTEIN"/>
    <property type="match status" value="1"/>
</dbReference>
<feature type="domain" description="Fibronectin type-III" evidence="4">
    <location>
        <begin position="1313"/>
        <end position="1406"/>
    </location>
</feature>
<name>A0AAC9WF71_9CLOT</name>
<dbReference type="PROSITE" id="PS51272">
    <property type="entry name" value="SLH"/>
    <property type="match status" value="3"/>
</dbReference>
<dbReference type="KEGG" id="cfm:BJL90_09160"/>
<dbReference type="InterPro" id="IPR001119">
    <property type="entry name" value="SLH_dom"/>
</dbReference>
<feature type="domain" description="SLH" evidence="5">
    <location>
        <begin position="2395"/>
        <end position="2449"/>
    </location>
</feature>
<proteinExistence type="predicted"/>
<evidence type="ECO:0000259" key="5">
    <source>
        <dbReference type="PROSITE" id="PS51272"/>
    </source>
</evidence>
<dbReference type="RefSeq" id="WP_070966898.1">
    <property type="nucleotide sequence ID" value="NZ_CP017603.1"/>
</dbReference>
<dbReference type="Pfam" id="PF00041">
    <property type="entry name" value="fn3"/>
    <property type="match status" value="6"/>
</dbReference>
<dbReference type="Pfam" id="PF06739">
    <property type="entry name" value="SBBP"/>
    <property type="match status" value="2"/>
</dbReference>
<dbReference type="Pfam" id="PF25778">
    <property type="entry name" value="DUF7948"/>
    <property type="match status" value="1"/>
</dbReference>
<dbReference type="EMBL" id="CP017603">
    <property type="protein sequence ID" value="AOY76052.1"/>
    <property type="molecule type" value="Genomic_DNA"/>
</dbReference>
<feature type="domain" description="Fibronectin type-III" evidence="4">
    <location>
        <begin position="1691"/>
        <end position="1778"/>
    </location>
</feature>
<evidence type="ECO:0000256" key="3">
    <source>
        <dbReference type="SAM" id="SignalP"/>
    </source>
</evidence>
<dbReference type="InterPro" id="IPR013783">
    <property type="entry name" value="Ig-like_fold"/>
</dbReference>
<dbReference type="InterPro" id="IPR052918">
    <property type="entry name" value="Motility_Chemotaxis_Reg"/>
</dbReference>